<dbReference type="InterPro" id="IPR011991">
    <property type="entry name" value="ArsR-like_HTH"/>
</dbReference>
<dbReference type="EMBL" id="FNLC01000002">
    <property type="protein sequence ID" value="SDQ94852.1"/>
    <property type="molecule type" value="Genomic_DNA"/>
</dbReference>
<dbReference type="Pfam" id="PF25213">
    <property type="entry name" value="HVO_A0261_N"/>
    <property type="match status" value="1"/>
</dbReference>
<dbReference type="InterPro" id="IPR036390">
    <property type="entry name" value="WH_DNA-bd_sf"/>
</dbReference>
<dbReference type="Proteomes" id="UP000198848">
    <property type="component" value="Unassembled WGS sequence"/>
</dbReference>
<gene>
    <name evidence="2" type="ORF">SAMN04489842_1783</name>
</gene>
<accession>A0A1H1F1M4</accession>
<evidence type="ECO:0000313" key="2">
    <source>
        <dbReference type="EMBL" id="SDQ94852.1"/>
    </source>
</evidence>
<sequence>MDAEKAHAAYMVLHKRLSIFKRLIDGPAYQNYLADEVDASQSTIYRGLKQLEDHNLVKKTGWYVCADNVRQNNLYTV</sequence>
<keyword evidence="3" id="KW-1185">Reference proteome</keyword>
<dbReference type="STRING" id="1095778.SAMN04489842_1783"/>
<organism evidence="2 3">
    <name type="scientific">Natronobacterium texcoconense</name>
    <dbReference type="NCBI Taxonomy" id="1095778"/>
    <lineage>
        <taxon>Archaea</taxon>
        <taxon>Methanobacteriati</taxon>
        <taxon>Methanobacteriota</taxon>
        <taxon>Stenosarchaea group</taxon>
        <taxon>Halobacteria</taxon>
        <taxon>Halobacteriales</taxon>
        <taxon>Natrialbaceae</taxon>
        <taxon>Natronobacterium</taxon>
    </lineage>
</organism>
<dbReference type="CDD" id="cd00090">
    <property type="entry name" value="HTH_ARSR"/>
    <property type="match status" value="1"/>
</dbReference>
<evidence type="ECO:0000313" key="3">
    <source>
        <dbReference type="Proteomes" id="UP000198848"/>
    </source>
</evidence>
<reference evidence="3" key="1">
    <citation type="submission" date="2016-10" db="EMBL/GenBank/DDBJ databases">
        <authorList>
            <person name="Varghese N."/>
            <person name="Submissions S."/>
        </authorList>
    </citation>
    <scope>NUCLEOTIDE SEQUENCE [LARGE SCALE GENOMIC DNA]</scope>
    <source>
        <strain evidence="3">DSM 24767</strain>
    </source>
</reference>
<dbReference type="Gene3D" id="1.10.10.10">
    <property type="entry name" value="Winged helix-like DNA-binding domain superfamily/Winged helix DNA-binding domain"/>
    <property type="match status" value="1"/>
</dbReference>
<dbReference type="SUPFAM" id="SSF46785">
    <property type="entry name" value="Winged helix' DNA-binding domain"/>
    <property type="match status" value="1"/>
</dbReference>
<dbReference type="InterPro" id="IPR036388">
    <property type="entry name" value="WH-like_DNA-bd_sf"/>
</dbReference>
<dbReference type="InterPro" id="IPR057527">
    <property type="entry name" value="HVO_A0261-like_N"/>
</dbReference>
<proteinExistence type="predicted"/>
<evidence type="ECO:0000259" key="1">
    <source>
        <dbReference type="Pfam" id="PF25213"/>
    </source>
</evidence>
<dbReference type="AlphaFoldDB" id="A0A1H1F1M4"/>
<protein>
    <submittedName>
        <fullName evidence="2">Regulatory protein, arsR family</fullName>
    </submittedName>
</protein>
<name>A0A1H1F1M4_NATTX</name>
<feature type="domain" description="HVO-A0261-like N-terminal" evidence="1">
    <location>
        <begin position="13"/>
        <end position="61"/>
    </location>
</feature>